<reference evidence="5" key="2">
    <citation type="submission" date="2020-09" db="EMBL/GenBank/DDBJ databases">
        <authorList>
            <person name="Sun Q."/>
            <person name="Kim S."/>
        </authorList>
    </citation>
    <scope>NUCLEOTIDE SEQUENCE</scope>
    <source>
        <strain evidence="5">KCTC 12113</strain>
    </source>
</reference>
<gene>
    <name evidence="5" type="primary">bamD</name>
    <name evidence="5" type="ORF">GCM10007383_29640</name>
</gene>
<dbReference type="Proteomes" id="UP000634668">
    <property type="component" value="Unassembled WGS sequence"/>
</dbReference>
<dbReference type="PANTHER" id="PTHR37423:SF6">
    <property type="entry name" value="CELL DIVISION COORDINATOR CPOB"/>
    <property type="match status" value="1"/>
</dbReference>
<evidence type="ECO:0000313" key="5">
    <source>
        <dbReference type="EMBL" id="GGW43125.1"/>
    </source>
</evidence>
<dbReference type="PANTHER" id="PTHR37423">
    <property type="entry name" value="SOLUBLE LYTIC MUREIN TRANSGLYCOSYLASE-RELATED"/>
    <property type="match status" value="1"/>
</dbReference>
<proteinExistence type="predicted"/>
<protein>
    <submittedName>
        <fullName evidence="5">Outer membrane protein assembly factor BamD</fullName>
    </submittedName>
</protein>
<dbReference type="Gene3D" id="1.25.40.10">
    <property type="entry name" value="Tetratricopeptide repeat domain"/>
    <property type="match status" value="1"/>
</dbReference>
<keyword evidence="6" id="KW-1185">Reference proteome</keyword>
<dbReference type="InterPro" id="IPR011990">
    <property type="entry name" value="TPR-like_helical_dom_sf"/>
</dbReference>
<sequence length="273" mass="32048">MFLKMKRLFPFFLLAVILASCSEYQKVLKNEDVKAKYDMAEKFYDEGDFKRANRLLEQIAPKYIGRPQGERVMFFLADSYFQTRDYNMAGYQFERFLKSYPKSDKAAEAGFLGAKSYYKLSPKYSLDQTDTDKALIKLQNFINAYPESEFLVEANIMAKELTTKKERKEFEIAKQFNTIGEFDYTFLTPAVTAFDNFIADNPGSVYQEDALYYKFDAATRLAFNSFEYLKKERFNTAKSHYNALKKQFPESNYLKDAIKTLEKIEKELQNYSK</sequence>
<evidence type="ECO:0000256" key="1">
    <source>
        <dbReference type="ARBA" id="ARBA00022729"/>
    </source>
</evidence>
<name>A0A918J383_9FLAO</name>
<dbReference type="EMBL" id="BMWP01000023">
    <property type="protein sequence ID" value="GGW43125.1"/>
    <property type="molecule type" value="Genomic_DNA"/>
</dbReference>
<keyword evidence="1" id="KW-0732">Signal</keyword>
<dbReference type="InterPro" id="IPR017689">
    <property type="entry name" value="BamD"/>
</dbReference>
<dbReference type="Pfam" id="PF13525">
    <property type="entry name" value="YfiO"/>
    <property type="match status" value="1"/>
</dbReference>
<reference evidence="5" key="1">
    <citation type="journal article" date="2014" name="Int. J. Syst. Evol. Microbiol.">
        <title>Complete genome sequence of Corynebacterium casei LMG S-19264T (=DSM 44701T), isolated from a smear-ripened cheese.</title>
        <authorList>
            <consortium name="US DOE Joint Genome Institute (JGI-PGF)"/>
            <person name="Walter F."/>
            <person name="Albersmeier A."/>
            <person name="Kalinowski J."/>
            <person name="Ruckert C."/>
        </authorList>
    </citation>
    <scope>NUCLEOTIDE SEQUENCE</scope>
    <source>
        <strain evidence="5">KCTC 12113</strain>
    </source>
</reference>
<evidence type="ECO:0000313" key="6">
    <source>
        <dbReference type="Proteomes" id="UP000634668"/>
    </source>
</evidence>
<evidence type="ECO:0000256" key="3">
    <source>
        <dbReference type="ARBA" id="ARBA00023237"/>
    </source>
</evidence>
<evidence type="ECO:0000256" key="2">
    <source>
        <dbReference type="ARBA" id="ARBA00023136"/>
    </source>
</evidence>
<accession>A0A918J383</accession>
<keyword evidence="3" id="KW-0998">Cell outer membrane</keyword>
<dbReference type="PROSITE" id="PS51257">
    <property type="entry name" value="PROKAR_LIPOPROTEIN"/>
    <property type="match status" value="1"/>
</dbReference>
<dbReference type="NCBIfam" id="TIGR03302">
    <property type="entry name" value="OM_YfiO"/>
    <property type="match status" value="1"/>
</dbReference>
<evidence type="ECO:0000259" key="4">
    <source>
        <dbReference type="Pfam" id="PF13525"/>
    </source>
</evidence>
<dbReference type="InterPro" id="IPR039565">
    <property type="entry name" value="BamD-like"/>
</dbReference>
<organism evidence="5 6">
    <name type="scientific">Arenibacter certesii</name>
    <dbReference type="NCBI Taxonomy" id="228955"/>
    <lineage>
        <taxon>Bacteria</taxon>
        <taxon>Pseudomonadati</taxon>
        <taxon>Bacteroidota</taxon>
        <taxon>Flavobacteriia</taxon>
        <taxon>Flavobacteriales</taxon>
        <taxon>Flavobacteriaceae</taxon>
        <taxon>Arenibacter</taxon>
    </lineage>
</organism>
<feature type="domain" description="Outer membrane lipoprotein BamD-like" evidence="4">
    <location>
        <begin position="32"/>
        <end position="175"/>
    </location>
</feature>
<dbReference type="SUPFAM" id="SSF48452">
    <property type="entry name" value="TPR-like"/>
    <property type="match status" value="1"/>
</dbReference>
<comment type="caution">
    <text evidence="5">The sequence shown here is derived from an EMBL/GenBank/DDBJ whole genome shotgun (WGS) entry which is preliminary data.</text>
</comment>
<dbReference type="AlphaFoldDB" id="A0A918J383"/>
<keyword evidence="2" id="KW-0472">Membrane</keyword>